<dbReference type="GO" id="GO:0000139">
    <property type="term" value="C:Golgi membrane"/>
    <property type="evidence" value="ECO:0007669"/>
    <property type="project" value="UniProtKB-SubCell"/>
</dbReference>
<accession>A0AA40A814</accession>
<feature type="non-terminal residue" evidence="9">
    <location>
        <position position="764"/>
    </location>
</feature>
<dbReference type="InterPro" id="IPR033370">
    <property type="entry name" value="COG1"/>
</dbReference>
<keyword evidence="6" id="KW-0333">Golgi apparatus</keyword>
<dbReference type="PANTHER" id="PTHR31658:SF0">
    <property type="entry name" value="CONSERVED OLIGOMERIC GOLGI COMPLEX SUBUNIT 1"/>
    <property type="match status" value="1"/>
</dbReference>
<evidence type="ECO:0000256" key="4">
    <source>
        <dbReference type="ARBA" id="ARBA00022448"/>
    </source>
</evidence>
<keyword evidence="4" id="KW-0813">Transport</keyword>
<dbReference type="AlphaFoldDB" id="A0AA40A814"/>
<evidence type="ECO:0000313" key="9">
    <source>
        <dbReference type="EMBL" id="KAK0711002.1"/>
    </source>
</evidence>
<dbReference type="GO" id="GO:0006891">
    <property type="term" value="P:intra-Golgi vesicle-mediated transport"/>
    <property type="evidence" value="ECO:0007669"/>
    <property type="project" value="InterPro"/>
</dbReference>
<dbReference type="EMBL" id="JAUKUA010000005">
    <property type="protein sequence ID" value="KAK0711002.1"/>
    <property type="molecule type" value="Genomic_DNA"/>
</dbReference>
<organism evidence="9 10">
    <name type="scientific">Lasiosphaeris hirsuta</name>
    <dbReference type="NCBI Taxonomy" id="260670"/>
    <lineage>
        <taxon>Eukaryota</taxon>
        <taxon>Fungi</taxon>
        <taxon>Dikarya</taxon>
        <taxon>Ascomycota</taxon>
        <taxon>Pezizomycotina</taxon>
        <taxon>Sordariomycetes</taxon>
        <taxon>Sordariomycetidae</taxon>
        <taxon>Sordariales</taxon>
        <taxon>Lasiosphaeriaceae</taxon>
        <taxon>Lasiosphaeris</taxon>
    </lineage>
</organism>
<evidence type="ECO:0000256" key="3">
    <source>
        <dbReference type="ARBA" id="ARBA00020978"/>
    </source>
</evidence>
<comment type="subcellular location">
    <subcellularLocation>
        <location evidence="1">Golgi apparatus membrane</location>
        <topology evidence="1">Peripheral membrane protein</topology>
    </subcellularLocation>
</comment>
<dbReference type="PANTHER" id="PTHR31658">
    <property type="entry name" value="CONSERVED OLIGOMERIC GOLGI COMPLEX SUBUNIT 1"/>
    <property type="match status" value="1"/>
</dbReference>
<evidence type="ECO:0000256" key="2">
    <source>
        <dbReference type="ARBA" id="ARBA00006653"/>
    </source>
</evidence>
<evidence type="ECO:0000256" key="5">
    <source>
        <dbReference type="ARBA" id="ARBA00022927"/>
    </source>
</evidence>
<evidence type="ECO:0000313" key="10">
    <source>
        <dbReference type="Proteomes" id="UP001172102"/>
    </source>
</evidence>
<protein>
    <recommendedName>
        <fullName evidence="3">Conserved oligomeric Golgi complex subunit 1</fullName>
    </recommendedName>
</protein>
<dbReference type="GO" id="GO:0017119">
    <property type="term" value="C:Golgi transport complex"/>
    <property type="evidence" value="ECO:0007669"/>
    <property type="project" value="InterPro"/>
</dbReference>
<name>A0AA40A814_9PEZI</name>
<feature type="compositionally biased region" description="Basic and acidic residues" evidence="8">
    <location>
        <begin position="671"/>
        <end position="692"/>
    </location>
</feature>
<evidence type="ECO:0000256" key="7">
    <source>
        <dbReference type="ARBA" id="ARBA00023136"/>
    </source>
</evidence>
<evidence type="ECO:0000256" key="6">
    <source>
        <dbReference type="ARBA" id="ARBA00023034"/>
    </source>
</evidence>
<evidence type="ECO:0000256" key="1">
    <source>
        <dbReference type="ARBA" id="ARBA00004395"/>
    </source>
</evidence>
<dbReference type="Pfam" id="PF08700">
    <property type="entry name" value="VPS51_Exo84_N"/>
    <property type="match status" value="1"/>
</dbReference>
<keyword evidence="5" id="KW-0653">Protein transport</keyword>
<feature type="region of interest" description="Disordered" evidence="8">
    <location>
        <begin position="663"/>
        <end position="692"/>
    </location>
</feature>
<comment type="similarity">
    <text evidence="2">Belongs to the COG1 family.</text>
</comment>
<sequence>HPSATLPLIRAAHKTLHTQLDATAARLRAQVGGSYRELLGTADTIVAMRSDMDAVQTTLGRMGGRCGRAVVGRKVGGLGKFVEEGEEDTGLGAVARVRLLEGCVLGLEKTLRGREGRGEGLVLAAKLWALGRLLVKSFKGVEGADVKAAEKSLDGGHRRLLKGIEGVLRRRGGLEQDVLRALGAYSLATSSGARDVLRHFLRVRGQAMAIAFAEKEVDGRTTGPGPKDVLRCLGLYAKTLQDVQSLVPHKLTEALVALKKDVLLADEALRSMEGLRLDVYKRWCGDEIQYFTPFIRHDDLDIKQAKEMLTSWAKEGSGVLLRGLKKSLEGTVEFKAIVEMRTSILKLWISEGSKARGFDPSILLDQIRDVINGHMLEVLETKVTKLRLVGSEISAALDSWREGTTDRHQGLWEEDSFDTDLSNGAAQFTQGVVARLYGRNDIVSKAVTCYKSWYHVIDDVTTVVDQLKRQRWDNDVDEIEDEETIEHRQKLLAKEDPQKLNHHSISSLIKAFKALDEHIGLLWNAHQQSPNSGVIAMYLLRVIRDIRGRLPDELGAVKTFGLAAVSPLHKSLVSTVAVSPLDELATVALARKMVVGRSLWEGAPELPTLPSPSIFRFLRNLSMSMDDAGGDLWSPAAVAALKQGLQEQISKLWLEAVEALASPTESELPAESEKSGETKAAGEKEEGEAKPNQHQDLFIQWLFDILYLGYFLESPAADGKDQLADLKSTVYQRTGLEGDVAKERLAKASQDYWKRTSLLFGLLT</sequence>
<gene>
    <name evidence="9" type="ORF">B0H67DRAFT_444321</name>
</gene>
<dbReference type="Proteomes" id="UP001172102">
    <property type="component" value="Unassembled WGS sequence"/>
</dbReference>
<reference evidence="9" key="1">
    <citation type="submission" date="2023-06" db="EMBL/GenBank/DDBJ databases">
        <title>Genome-scale phylogeny and comparative genomics of the fungal order Sordariales.</title>
        <authorList>
            <consortium name="Lawrence Berkeley National Laboratory"/>
            <person name="Hensen N."/>
            <person name="Bonometti L."/>
            <person name="Westerberg I."/>
            <person name="Brannstrom I.O."/>
            <person name="Guillou S."/>
            <person name="Cros-Aarteil S."/>
            <person name="Calhoun S."/>
            <person name="Haridas S."/>
            <person name="Kuo A."/>
            <person name="Mondo S."/>
            <person name="Pangilinan J."/>
            <person name="Riley R."/>
            <person name="Labutti K."/>
            <person name="Andreopoulos B."/>
            <person name="Lipzen A."/>
            <person name="Chen C."/>
            <person name="Yanf M."/>
            <person name="Daum C."/>
            <person name="Ng V."/>
            <person name="Clum A."/>
            <person name="Steindorff A."/>
            <person name="Ohm R."/>
            <person name="Martin F."/>
            <person name="Silar P."/>
            <person name="Natvig D."/>
            <person name="Lalanne C."/>
            <person name="Gautier V."/>
            <person name="Ament-Velasquez S.L."/>
            <person name="Kruys A."/>
            <person name="Hutchinson M.I."/>
            <person name="Powell A.J."/>
            <person name="Barry K."/>
            <person name="Miller A.N."/>
            <person name="Grigoriev I.V."/>
            <person name="Debuchy R."/>
            <person name="Gladieux P."/>
            <person name="Thoren M.H."/>
            <person name="Johannesson H."/>
        </authorList>
    </citation>
    <scope>NUCLEOTIDE SEQUENCE</scope>
    <source>
        <strain evidence="9">SMH4607-1</strain>
    </source>
</reference>
<keyword evidence="7" id="KW-0472">Membrane</keyword>
<keyword evidence="10" id="KW-1185">Reference proteome</keyword>
<feature type="non-terminal residue" evidence="9">
    <location>
        <position position="1"/>
    </location>
</feature>
<dbReference type="GO" id="GO:0015031">
    <property type="term" value="P:protein transport"/>
    <property type="evidence" value="ECO:0007669"/>
    <property type="project" value="UniProtKB-KW"/>
</dbReference>
<comment type="caution">
    <text evidence="9">The sequence shown here is derived from an EMBL/GenBank/DDBJ whole genome shotgun (WGS) entry which is preliminary data.</text>
</comment>
<evidence type="ECO:0000256" key="8">
    <source>
        <dbReference type="SAM" id="MobiDB-lite"/>
    </source>
</evidence>
<proteinExistence type="inferred from homology"/>